<keyword evidence="3" id="KW-1185">Reference proteome</keyword>
<organism evidence="2 3">
    <name type="scientific">Dactylosporangium darangshiense</name>
    <dbReference type="NCBI Taxonomy" id="579108"/>
    <lineage>
        <taxon>Bacteria</taxon>
        <taxon>Bacillati</taxon>
        <taxon>Actinomycetota</taxon>
        <taxon>Actinomycetes</taxon>
        <taxon>Micromonosporales</taxon>
        <taxon>Micromonosporaceae</taxon>
        <taxon>Dactylosporangium</taxon>
    </lineage>
</organism>
<accession>A0ABP8CU55</accession>
<dbReference type="Proteomes" id="UP001500620">
    <property type="component" value="Unassembled WGS sequence"/>
</dbReference>
<evidence type="ECO:0000256" key="1">
    <source>
        <dbReference type="SAM" id="MobiDB-lite"/>
    </source>
</evidence>
<dbReference type="EMBL" id="BAABAT010000001">
    <property type="protein sequence ID" value="GAA4243386.1"/>
    <property type="molecule type" value="Genomic_DNA"/>
</dbReference>
<name>A0ABP8CU55_9ACTN</name>
<evidence type="ECO:0000313" key="2">
    <source>
        <dbReference type="EMBL" id="GAA4243386.1"/>
    </source>
</evidence>
<proteinExistence type="predicted"/>
<evidence type="ECO:0008006" key="4">
    <source>
        <dbReference type="Google" id="ProtNLM"/>
    </source>
</evidence>
<dbReference type="SUPFAM" id="SSF52540">
    <property type="entry name" value="P-loop containing nucleoside triphosphate hydrolases"/>
    <property type="match status" value="1"/>
</dbReference>
<protein>
    <recommendedName>
        <fullName evidence="4">ATP/GTP-binding protein</fullName>
    </recommendedName>
</protein>
<reference evidence="3" key="1">
    <citation type="journal article" date="2019" name="Int. J. Syst. Evol. Microbiol.">
        <title>The Global Catalogue of Microorganisms (GCM) 10K type strain sequencing project: providing services to taxonomists for standard genome sequencing and annotation.</title>
        <authorList>
            <consortium name="The Broad Institute Genomics Platform"/>
            <consortium name="The Broad Institute Genome Sequencing Center for Infectious Disease"/>
            <person name="Wu L."/>
            <person name="Ma J."/>
        </authorList>
    </citation>
    <scope>NUCLEOTIDE SEQUENCE [LARGE SCALE GENOMIC DNA]</scope>
    <source>
        <strain evidence="3">JCM 17441</strain>
    </source>
</reference>
<sequence>MLPGVGKGQPAFGSGRRSGRTPPRPIPRPGLLSRLDAAEGLVLLIAGPGAGKSTLLDAWAATHTGVVIDLAEDGPREWEPVAGPLAIDGVTPADAPALSRLSSRRAVVAAATSDPGIAPATRITARDLAFAEDETYQVLSGALADAESADEIAPDLHLLTHGWPSLVALAGAWLAQYPATERRDRLRGLARMDEPLLDYLLPAVLAALPATDRDLLRRLTQLPPVDARLADRLDITEDLAAVPPFVQPLARRPGWYTIPDAWRPALARELPLPADEIAALLSAYRSAM</sequence>
<dbReference type="InterPro" id="IPR027417">
    <property type="entry name" value="P-loop_NTPase"/>
</dbReference>
<feature type="region of interest" description="Disordered" evidence="1">
    <location>
        <begin position="1"/>
        <end position="30"/>
    </location>
</feature>
<gene>
    <name evidence="2" type="ORF">GCM10022255_002270</name>
</gene>
<evidence type="ECO:0000313" key="3">
    <source>
        <dbReference type="Proteomes" id="UP001500620"/>
    </source>
</evidence>
<comment type="caution">
    <text evidence="2">The sequence shown here is derived from an EMBL/GenBank/DDBJ whole genome shotgun (WGS) entry which is preliminary data.</text>
</comment>